<keyword evidence="2" id="KW-1185">Reference proteome</keyword>
<name>A0ABV4T9L0_9EURY</name>
<proteinExistence type="predicted"/>
<protein>
    <recommendedName>
        <fullName evidence="3">Transcriptional regulator</fullName>
    </recommendedName>
</protein>
<organism evidence="1 2">
    <name type="scientific">Pyrococcus kukulkanii</name>
    <dbReference type="NCBI Taxonomy" id="1609559"/>
    <lineage>
        <taxon>Archaea</taxon>
        <taxon>Methanobacteriati</taxon>
        <taxon>Methanobacteriota</taxon>
        <taxon>Thermococci</taxon>
        <taxon>Thermococcales</taxon>
        <taxon>Thermococcaceae</taxon>
        <taxon>Pyrococcus</taxon>
    </lineage>
</organism>
<evidence type="ECO:0000313" key="1">
    <source>
        <dbReference type="EMBL" id="MFA4805391.1"/>
    </source>
</evidence>
<gene>
    <name evidence="1" type="ORF">P8X34_11705</name>
</gene>
<dbReference type="Proteomes" id="UP001571980">
    <property type="component" value="Unassembled WGS sequence"/>
</dbReference>
<sequence length="66" mass="7951">MRIISIRAIARKNNINHMKLWRLFKIYVALYGDDPRYVIVEYNGKRRPTEEFVRFVENALGIKLKL</sequence>
<evidence type="ECO:0008006" key="3">
    <source>
        <dbReference type="Google" id="ProtNLM"/>
    </source>
</evidence>
<reference evidence="1 2" key="1">
    <citation type="submission" date="2023-03" db="EMBL/GenBank/DDBJ databases">
        <title>Speciation in Pyrococcus: adaptation to high temperature as a mechanism.</title>
        <authorList>
            <person name="Gu J."/>
        </authorList>
    </citation>
    <scope>NUCLEOTIDE SEQUENCE [LARGE SCALE GENOMIC DNA]</scope>
    <source>
        <strain evidence="1 2">LMOA34</strain>
    </source>
</reference>
<evidence type="ECO:0000313" key="2">
    <source>
        <dbReference type="Proteomes" id="UP001571980"/>
    </source>
</evidence>
<dbReference type="EMBL" id="JARRIG010000008">
    <property type="protein sequence ID" value="MFA4805391.1"/>
    <property type="molecule type" value="Genomic_DNA"/>
</dbReference>
<dbReference type="RefSeq" id="WP_372824952.1">
    <property type="nucleotide sequence ID" value="NZ_JARRIC010000002.1"/>
</dbReference>
<accession>A0ABV4T9L0</accession>
<comment type="caution">
    <text evidence="1">The sequence shown here is derived from an EMBL/GenBank/DDBJ whole genome shotgun (WGS) entry which is preliminary data.</text>
</comment>